<comment type="caution">
    <text evidence="1">The sequence shown here is derived from an EMBL/GenBank/DDBJ whole genome shotgun (WGS) entry which is preliminary data.</text>
</comment>
<gene>
    <name evidence="1" type="ORF">EZS28_046563</name>
</gene>
<dbReference type="EMBL" id="SNRW01030668">
    <property type="protein sequence ID" value="KAA6357910.1"/>
    <property type="molecule type" value="Genomic_DNA"/>
</dbReference>
<evidence type="ECO:0000313" key="2">
    <source>
        <dbReference type="Proteomes" id="UP000324800"/>
    </source>
</evidence>
<proteinExistence type="predicted"/>
<sequence>GSMKQSIGIGLSHITGVVDYLITYMTALRGILRDEPLNLGFAESYIKENKVYPVLVLVLGLE</sequence>
<protein>
    <submittedName>
        <fullName evidence="1">Uncharacterized protein</fullName>
    </submittedName>
</protein>
<dbReference type="AlphaFoldDB" id="A0A5J4TJF4"/>
<accession>A0A5J4TJF4</accession>
<reference evidence="1 2" key="1">
    <citation type="submission" date="2019-03" db="EMBL/GenBank/DDBJ databases">
        <title>Single cell metagenomics reveals metabolic interactions within the superorganism composed of flagellate Streblomastix strix and complex community of Bacteroidetes bacteria on its surface.</title>
        <authorList>
            <person name="Treitli S.C."/>
            <person name="Kolisko M."/>
            <person name="Husnik F."/>
            <person name="Keeling P."/>
            <person name="Hampl V."/>
        </authorList>
    </citation>
    <scope>NUCLEOTIDE SEQUENCE [LARGE SCALE GENOMIC DNA]</scope>
    <source>
        <strain evidence="1">ST1C</strain>
    </source>
</reference>
<feature type="non-terminal residue" evidence="1">
    <location>
        <position position="1"/>
    </location>
</feature>
<evidence type="ECO:0000313" key="1">
    <source>
        <dbReference type="EMBL" id="KAA6357910.1"/>
    </source>
</evidence>
<name>A0A5J4TJF4_9EUKA</name>
<dbReference type="Proteomes" id="UP000324800">
    <property type="component" value="Unassembled WGS sequence"/>
</dbReference>
<organism evidence="1 2">
    <name type="scientific">Streblomastix strix</name>
    <dbReference type="NCBI Taxonomy" id="222440"/>
    <lineage>
        <taxon>Eukaryota</taxon>
        <taxon>Metamonada</taxon>
        <taxon>Preaxostyla</taxon>
        <taxon>Oxymonadida</taxon>
        <taxon>Streblomastigidae</taxon>
        <taxon>Streblomastix</taxon>
    </lineage>
</organism>